<reference evidence="1" key="1">
    <citation type="submission" date="2018-02" db="EMBL/GenBank/DDBJ databases">
        <title>Rhizophora mucronata_Transcriptome.</title>
        <authorList>
            <person name="Meera S.P."/>
            <person name="Sreeshan A."/>
            <person name="Augustine A."/>
        </authorList>
    </citation>
    <scope>NUCLEOTIDE SEQUENCE</scope>
    <source>
        <tissue evidence="1">Leaf</tissue>
    </source>
</reference>
<sequence>MHRKCSGLWNATVVSGKPIGSLAMLSPTYNTYLLIGRGSQATWL</sequence>
<dbReference type="AlphaFoldDB" id="A0A2P2MYT1"/>
<evidence type="ECO:0000313" key="1">
    <source>
        <dbReference type="EMBL" id="MBX35363.1"/>
    </source>
</evidence>
<accession>A0A2P2MYT1</accession>
<protein>
    <submittedName>
        <fullName evidence="1">Uncharacterized protein</fullName>
    </submittedName>
</protein>
<dbReference type="EMBL" id="GGEC01054879">
    <property type="protein sequence ID" value="MBX35363.1"/>
    <property type="molecule type" value="Transcribed_RNA"/>
</dbReference>
<organism evidence="1">
    <name type="scientific">Rhizophora mucronata</name>
    <name type="common">Asiatic mangrove</name>
    <dbReference type="NCBI Taxonomy" id="61149"/>
    <lineage>
        <taxon>Eukaryota</taxon>
        <taxon>Viridiplantae</taxon>
        <taxon>Streptophyta</taxon>
        <taxon>Embryophyta</taxon>
        <taxon>Tracheophyta</taxon>
        <taxon>Spermatophyta</taxon>
        <taxon>Magnoliopsida</taxon>
        <taxon>eudicotyledons</taxon>
        <taxon>Gunneridae</taxon>
        <taxon>Pentapetalae</taxon>
        <taxon>rosids</taxon>
        <taxon>fabids</taxon>
        <taxon>Malpighiales</taxon>
        <taxon>Rhizophoraceae</taxon>
        <taxon>Rhizophora</taxon>
    </lineage>
</organism>
<name>A0A2P2MYT1_RHIMU</name>
<proteinExistence type="predicted"/>